<dbReference type="Gene3D" id="3.40.50.10320">
    <property type="entry name" value="LmbE-like"/>
    <property type="match status" value="1"/>
</dbReference>
<dbReference type="Pfam" id="PF02585">
    <property type="entry name" value="PIG-L"/>
    <property type="match status" value="1"/>
</dbReference>
<organism evidence="1">
    <name type="scientific">freshwater metagenome</name>
    <dbReference type="NCBI Taxonomy" id="449393"/>
    <lineage>
        <taxon>unclassified sequences</taxon>
        <taxon>metagenomes</taxon>
        <taxon>ecological metagenomes</taxon>
    </lineage>
</organism>
<dbReference type="SUPFAM" id="SSF102588">
    <property type="entry name" value="LmbE-like"/>
    <property type="match status" value="1"/>
</dbReference>
<evidence type="ECO:0000313" key="1">
    <source>
        <dbReference type="EMBL" id="CAB5054992.1"/>
    </source>
</evidence>
<dbReference type="EMBL" id="CAFBQH010000092">
    <property type="protein sequence ID" value="CAB5054992.1"/>
    <property type="molecule type" value="Genomic_DNA"/>
</dbReference>
<protein>
    <submittedName>
        <fullName evidence="1">Unannotated protein</fullName>
    </submittedName>
</protein>
<gene>
    <name evidence="1" type="ORF">UFOPK4293_01323</name>
</gene>
<name>A0A6J7TPB6_9ZZZZ</name>
<reference evidence="1" key="1">
    <citation type="submission" date="2020-05" db="EMBL/GenBank/DDBJ databases">
        <authorList>
            <person name="Chiriac C."/>
            <person name="Salcher M."/>
            <person name="Ghai R."/>
            <person name="Kavagutti S V."/>
        </authorList>
    </citation>
    <scope>NUCLEOTIDE SEQUENCE</scope>
</reference>
<dbReference type="InterPro" id="IPR024078">
    <property type="entry name" value="LmbE-like_dom_sf"/>
</dbReference>
<proteinExistence type="predicted"/>
<dbReference type="InterPro" id="IPR003737">
    <property type="entry name" value="GlcNAc_PI_deacetylase-related"/>
</dbReference>
<accession>A0A6J7TPB6</accession>
<sequence>MWLGYEDSGMTGWEQNTNAGAFCNASLDEAAHKLADVLREEHADVLTTYDWHGGYGHPDHIMVHKVGHRAAELFPAVRVLEGTMNRDQIRRGIDAARAAGLLPEGEGFDADGPADDGNPMGTLESEINYKVDVVKFATLKRAAMKCHASQLSDSGFFMAMDDERFAAQFGNEWFIDPKSNEPMRDGWIFE</sequence>
<dbReference type="AlphaFoldDB" id="A0A6J7TPB6"/>